<organism evidence="2 3">
    <name type="scientific">Pseudomonas anguilliseptica</name>
    <dbReference type="NCBI Taxonomy" id="53406"/>
    <lineage>
        <taxon>Bacteria</taxon>
        <taxon>Pseudomonadati</taxon>
        <taxon>Pseudomonadota</taxon>
        <taxon>Gammaproteobacteria</taxon>
        <taxon>Pseudomonadales</taxon>
        <taxon>Pseudomonadaceae</taxon>
        <taxon>Pseudomonas</taxon>
    </lineage>
</organism>
<protein>
    <submittedName>
        <fullName evidence="2">Glyoxalase/Bleomycin resistance protein/Dioxygenase superfamily protein</fullName>
    </submittedName>
</protein>
<keyword evidence="2" id="KW-0223">Dioxygenase</keyword>
<dbReference type="Proteomes" id="UP000242849">
    <property type="component" value="Unassembled WGS sequence"/>
</dbReference>
<keyword evidence="2" id="KW-0560">Oxidoreductase</keyword>
<dbReference type="AlphaFoldDB" id="A0A1H4SCE1"/>
<evidence type="ECO:0000313" key="2">
    <source>
        <dbReference type="EMBL" id="SEC41813.1"/>
    </source>
</evidence>
<keyword evidence="3" id="KW-1185">Reference proteome</keyword>
<dbReference type="Pfam" id="PF00903">
    <property type="entry name" value="Glyoxalase"/>
    <property type="match status" value="1"/>
</dbReference>
<dbReference type="InterPro" id="IPR004360">
    <property type="entry name" value="Glyas_Fos-R_dOase_dom"/>
</dbReference>
<dbReference type="SUPFAM" id="SSF54593">
    <property type="entry name" value="Glyoxalase/Bleomycin resistance protein/Dihydroxybiphenyl dioxygenase"/>
    <property type="match status" value="1"/>
</dbReference>
<dbReference type="Gene3D" id="3.10.180.10">
    <property type="entry name" value="2,3-Dihydroxybiphenyl 1,2-Dioxygenase, domain 1"/>
    <property type="match status" value="1"/>
</dbReference>
<sequence length="125" mass="14588">MLHSIELKTFVPARDFALSQAFYQALGFKPGWVSDDMAYFSHGEHCAFLLQNFYVKEQAENFVMHLLVENVEAWWQKVLDEQLGERFGVRLVPPQDQPWGMRDFVIIDPSGVLWRIAQNTERLAE</sequence>
<dbReference type="RefSeq" id="WP_090377017.1">
    <property type="nucleotide sequence ID" value="NZ_CP156749.1"/>
</dbReference>
<feature type="domain" description="VOC" evidence="1">
    <location>
        <begin position="1"/>
        <end position="119"/>
    </location>
</feature>
<dbReference type="OrthoDB" id="674527at2"/>
<dbReference type="EMBL" id="FNSC01000001">
    <property type="protein sequence ID" value="SEC41813.1"/>
    <property type="molecule type" value="Genomic_DNA"/>
</dbReference>
<dbReference type="InterPro" id="IPR037523">
    <property type="entry name" value="VOC_core"/>
</dbReference>
<reference evidence="3" key="1">
    <citation type="submission" date="2016-10" db="EMBL/GenBank/DDBJ databases">
        <authorList>
            <person name="Varghese N."/>
            <person name="Submissions S."/>
        </authorList>
    </citation>
    <scope>NUCLEOTIDE SEQUENCE [LARGE SCALE GENOMIC DNA]</scope>
    <source>
        <strain evidence="3">DSM 12111</strain>
    </source>
</reference>
<proteinExistence type="predicted"/>
<name>A0A1H4SCE1_PSEAG</name>
<accession>A0A1H4SCE1</accession>
<dbReference type="GO" id="GO:0051213">
    <property type="term" value="F:dioxygenase activity"/>
    <property type="evidence" value="ECO:0007669"/>
    <property type="project" value="UniProtKB-KW"/>
</dbReference>
<gene>
    <name evidence="2" type="ORF">SAMN05421553_0822</name>
</gene>
<dbReference type="InterPro" id="IPR029068">
    <property type="entry name" value="Glyas_Bleomycin-R_OHBP_Dase"/>
</dbReference>
<dbReference type="CDD" id="cd08356">
    <property type="entry name" value="VOC_CChe_VCA0619_like"/>
    <property type="match status" value="1"/>
</dbReference>
<evidence type="ECO:0000313" key="3">
    <source>
        <dbReference type="Proteomes" id="UP000242849"/>
    </source>
</evidence>
<dbReference type="STRING" id="53406.SAMN05421553_0822"/>
<dbReference type="PROSITE" id="PS51819">
    <property type="entry name" value="VOC"/>
    <property type="match status" value="1"/>
</dbReference>
<evidence type="ECO:0000259" key="1">
    <source>
        <dbReference type="PROSITE" id="PS51819"/>
    </source>
</evidence>